<keyword evidence="1" id="KW-0472">Membrane</keyword>
<proteinExistence type="predicted"/>
<dbReference type="RefSeq" id="WP_065546304.1">
    <property type="nucleotide sequence ID" value="NZ_CP016415.1"/>
</dbReference>
<evidence type="ECO:0000313" key="3">
    <source>
        <dbReference type="Proteomes" id="UP000092528"/>
    </source>
</evidence>
<dbReference type="Proteomes" id="UP000092528">
    <property type="component" value="Chromosome 2"/>
</dbReference>
<dbReference type="Gene3D" id="2.60.40.10">
    <property type="entry name" value="Immunoglobulins"/>
    <property type="match status" value="1"/>
</dbReference>
<keyword evidence="3" id="KW-1185">Reference proteome</keyword>
<protein>
    <submittedName>
        <fullName evidence="2">Uncharacterized protein</fullName>
    </submittedName>
</protein>
<reference evidence="2 3" key="1">
    <citation type="submission" date="2016-07" db="EMBL/GenBank/DDBJ databases">
        <title>Genome sequencing of Vibrio scophthalmi strain VS-05, an isolated from Paralichthys olivaceus.</title>
        <authorList>
            <person name="Han H.-J."/>
        </authorList>
    </citation>
    <scope>NUCLEOTIDE SEQUENCE [LARGE SCALE GENOMIC DNA]</scope>
    <source>
        <strain evidence="2 3">VS-05</strain>
    </source>
</reference>
<dbReference type="InterPro" id="IPR013783">
    <property type="entry name" value="Ig-like_fold"/>
</dbReference>
<evidence type="ECO:0000313" key="2">
    <source>
        <dbReference type="EMBL" id="ANU38497.1"/>
    </source>
</evidence>
<name>A0A1C7FFK7_9VIBR</name>
<organism evidence="2 3">
    <name type="scientific">Vibrio scophthalmi</name>
    <dbReference type="NCBI Taxonomy" id="45658"/>
    <lineage>
        <taxon>Bacteria</taxon>
        <taxon>Pseudomonadati</taxon>
        <taxon>Pseudomonadota</taxon>
        <taxon>Gammaproteobacteria</taxon>
        <taxon>Vibrionales</taxon>
        <taxon>Vibrionaceae</taxon>
        <taxon>Vibrio</taxon>
    </lineage>
</organism>
<accession>A0A1C7FFK7</accession>
<sequence length="208" mass="22324">MATEVTYRCKNTGGPDGDCEHAATDEIIMASAVTIGDDGQAYCPGETVFGEPCGAALEEVIPKKKIPWVAFSIASAMVVVLSLIIWFAMFRGSALLRVDETALTFSPGQTVRVEIFNDGDLGLEIDRIEFSQQGFSIEPQEAELEVAPGESAYIRVILAQHVQDSIQSTMTIFSNSSTDPLTMDLVGNANPWGVADKLNSSSTLLGKE</sequence>
<dbReference type="AlphaFoldDB" id="A0A1C7FFK7"/>
<dbReference type="GeneID" id="96874890"/>
<keyword evidence="1" id="KW-1133">Transmembrane helix</keyword>
<dbReference type="EMBL" id="CP016415">
    <property type="protein sequence ID" value="ANU38497.1"/>
    <property type="molecule type" value="Genomic_DNA"/>
</dbReference>
<evidence type="ECO:0000256" key="1">
    <source>
        <dbReference type="SAM" id="Phobius"/>
    </source>
</evidence>
<gene>
    <name evidence="2" type="ORF">VSVS05_03459</name>
</gene>
<feature type="transmembrane region" description="Helical" evidence="1">
    <location>
        <begin position="66"/>
        <end position="88"/>
    </location>
</feature>
<keyword evidence="1" id="KW-0812">Transmembrane</keyword>